<keyword evidence="4" id="KW-1185">Reference proteome</keyword>
<accession>A0ABU0YKD7</accession>
<dbReference type="RefSeq" id="WP_379955626.1">
    <property type="nucleotide sequence ID" value="NZ_JAUYVI010000003.1"/>
</dbReference>
<evidence type="ECO:0000313" key="4">
    <source>
        <dbReference type="Proteomes" id="UP001230156"/>
    </source>
</evidence>
<dbReference type="SUPFAM" id="SSF55961">
    <property type="entry name" value="Bet v1-like"/>
    <property type="match status" value="1"/>
</dbReference>
<gene>
    <name evidence="3" type="ORF">Q8A70_10910</name>
</gene>
<dbReference type="InterPro" id="IPR013538">
    <property type="entry name" value="ASHA1/2-like_C"/>
</dbReference>
<comment type="similarity">
    <text evidence="1">Belongs to the AHA1 family.</text>
</comment>
<evidence type="ECO:0000313" key="3">
    <source>
        <dbReference type="EMBL" id="MDQ7248179.1"/>
    </source>
</evidence>
<name>A0ABU0YKD7_9PROT</name>
<dbReference type="Proteomes" id="UP001230156">
    <property type="component" value="Unassembled WGS sequence"/>
</dbReference>
<dbReference type="Pfam" id="PF08327">
    <property type="entry name" value="AHSA1"/>
    <property type="match status" value="1"/>
</dbReference>
<comment type="caution">
    <text evidence="3">The sequence shown here is derived from an EMBL/GenBank/DDBJ whole genome shotgun (WGS) entry which is preliminary data.</text>
</comment>
<dbReference type="CDD" id="cd08891">
    <property type="entry name" value="SRPBCC_CalC"/>
    <property type="match status" value="1"/>
</dbReference>
<dbReference type="Gene3D" id="3.30.530.20">
    <property type="match status" value="1"/>
</dbReference>
<proteinExistence type="inferred from homology"/>
<evidence type="ECO:0000259" key="2">
    <source>
        <dbReference type="Pfam" id="PF08327"/>
    </source>
</evidence>
<sequence length="162" mass="18501">MNDNRRVTIAPVRKSIRVAAPQAHAFEVFTAGLDRWWPKSHHLGASAVKLLTIEPWIGGRWYELGEDGTETTVGHILVWEPPSRFVVTWEISSQWKSDPGRGSEVELRFVAEGEDNTLVELEHRLFERMGAEHGTVMHDAVDRGWPQILQLLKEEAENQRRG</sequence>
<dbReference type="InterPro" id="IPR023393">
    <property type="entry name" value="START-like_dom_sf"/>
</dbReference>
<dbReference type="EMBL" id="JAUYVI010000003">
    <property type="protein sequence ID" value="MDQ7248179.1"/>
    <property type="molecule type" value="Genomic_DNA"/>
</dbReference>
<feature type="domain" description="Activator of Hsp90 ATPase homologue 1/2-like C-terminal" evidence="2">
    <location>
        <begin position="20"/>
        <end position="156"/>
    </location>
</feature>
<evidence type="ECO:0000256" key="1">
    <source>
        <dbReference type="ARBA" id="ARBA00006817"/>
    </source>
</evidence>
<organism evidence="3 4">
    <name type="scientific">Dongia sedimenti</name>
    <dbReference type="NCBI Taxonomy" id="3064282"/>
    <lineage>
        <taxon>Bacteria</taxon>
        <taxon>Pseudomonadati</taxon>
        <taxon>Pseudomonadota</taxon>
        <taxon>Alphaproteobacteria</taxon>
        <taxon>Rhodospirillales</taxon>
        <taxon>Dongiaceae</taxon>
        <taxon>Dongia</taxon>
    </lineage>
</organism>
<protein>
    <submittedName>
        <fullName evidence="3">SRPBCC family protein</fullName>
    </submittedName>
</protein>
<reference evidence="4" key="1">
    <citation type="submission" date="2023-08" db="EMBL/GenBank/DDBJ databases">
        <title>Rhodospirillaceae gen. nov., a novel taxon isolated from the Yangtze River Yuezi River estuary sludge.</title>
        <authorList>
            <person name="Ruan L."/>
        </authorList>
    </citation>
    <scope>NUCLEOTIDE SEQUENCE [LARGE SCALE GENOMIC DNA]</scope>
    <source>
        <strain evidence="4">R-7</strain>
    </source>
</reference>